<evidence type="ECO:0000256" key="2">
    <source>
        <dbReference type="SAM" id="SignalP"/>
    </source>
</evidence>
<feature type="compositionally biased region" description="Polar residues" evidence="1">
    <location>
        <begin position="73"/>
        <end position="84"/>
    </location>
</feature>
<keyword evidence="2" id="KW-0732">Signal</keyword>
<feature type="region of interest" description="Disordered" evidence="1">
    <location>
        <begin position="73"/>
        <end position="93"/>
    </location>
</feature>
<evidence type="ECO:0000313" key="4">
    <source>
        <dbReference type="Proteomes" id="UP001432322"/>
    </source>
</evidence>
<name>A0AAV5WS84_9BILA</name>
<dbReference type="Proteomes" id="UP001432322">
    <property type="component" value="Unassembled WGS sequence"/>
</dbReference>
<keyword evidence="4" id="KW-1185">Reference proteome</keyword>
<evidence type="ECO:0000313" key="3">
    <source>
        <dbReference type="EMBL" id="GMT34188.1"/>
    </source>
</evidence>
<dbReference type="EMBL" id="BTSY01000006">
    <property type="protein sequence ID" value="GMT34188.1"/>
    <property type="molecule type" value="Genomic_DNA"/>
</dbReference>
<organism evidence="3 4">
    <name type="scientific">Pristionchus fissidentatus</name>
    <dbReference type="NCBI Taxonomy" id="1538716"/>
    <lineage>
        <taxon>Eukaryota</taxon>
        <taxon>Metazoa</taxon>
        <taxon>Ecdysozoa</taxon>
        <taxon>Nematoda</taxon>
        <taxon>Chromadorea</taxon>
        <taxon>Rhabditida</taxon>
        <taxon>Rhabditina</taxon>
        <taxon>Diplogasteromorpha</taxon>
        <taxon>Diplogasteroidea</taxon>
        <taxon>Neodiplogasteridae</taxon>
        <taxon>Pristionchus</taxon>
    </lineage>
</organism>
<feature type="non-terminal residue" evidence="3">
    <location>
        <position position="93"/>
    </location>
</feature>
<accession>A0AAV5WS84</accession>
<sequence length="93" mass="10398">LYLRMKFRVSMSPSIWLLLLCSIAIPIGNCQIVDGGIEQEDTVPLERSPIDEDLEYSTNAPYVAEDQQQEYNGTLSEANSTSINIEDELTTAE</sequence>
<feature type="non-terminal residue" evidence="3">
    <location>
        <position position="1"/>
    </location>
</feature>
<reference evidence="3" key="1">
    <citation type="submission" date="2023-10" db="EMBL/GenBank/DDBJ databases">
        <title>Genome assembly of Pristionchus species.</title>
        <authorList>
            <person name="Yoshida K."/>
            <person name="Sommer R.J."/>
        </authorList>
    </citation>
    <scope>NUCLEOTIDE SEQUENCE</scope>
    <source>
        <strain evidence="3">RS5133</strain>
    </source>
</reference>
<evidence type="ECO:0000256" key="1">
    <source>
        <dbReference type="SAM" id="MobiDB-lite"/>
    </source>
</evidence>
<gene>
    <name evidence="3" type="ORF">PFISCL1PPCAC_25485</name>
</gene>
<comment type="caution">
    <text evidence="3">The sequence shown here is derived from an EMBL/GenBank/DDBJ whole genome shotgun (WGS) entry which is preliminary data.</text>
</comment>
<proteinExistence type="predicted"/>
<dbReference type="AlphaFoldDB" id="A0AAV5WS84"/>
<feature type="chain" id="PRO_5043338552" evidence="2">
    <location>
        <begin position="31"/>
        <end position="93"/>
    </location>
</feature>
<feature type="signal peptide" evidence="2">
    <location>
        <begin position="1"/>
        <end position="30"/>
    </location>
</feature>
<protein>
    <submittedName>
        <fullName evidence="3">Uncharacterized protein</fullName>
    </submittedName>
</protein>